<feature type="region of interest" description="Disordered" evidence="1">
    <location>
        <begin position="75"/>
        <end position="102"/>
    </location>
</feature>
<sequence length="259" mass="29954">MSPVHANKWIRDRLDRSSSEKPHLFKANSDKRHLKDSLLPHSFDASILPIIYDILLSLIRAYAIDSSRPRFLLRPSPRLSSRRSDTRPPLPNSTSPLSPRPHLYLRQEPEDRRPCSFDIAGFEARIAERAFRNFEEKLREAVREKYLEIAKVDDQTRSVDPDTLLMIVLEQLGQSLDLIAARSIMDRVREGLAHKCEYSSYDELASEFGWNRKQVVKYIVEVLGLMVEKDHGVPPKLFGLIETRKHIQPPIPEDVLRTL</sequence>
<dbReference type="AlphaFoldDB" id="A0A3N4HJK4"/>
<gene>
    <name evidence="2" type="ORF">BJ508DRAFT_313217</name>
</gene>
<name>A0A3N4HJK4_ASCIM</name>
<keyword evidence="3" id="KW-1185">Reference proteome</keyword>
<reference evidence="2 3" key="1">
    <citation type="journal article" date="2018" name="Nat. Ecol. Evol.">
        <title>Pezizomycetes genomes reveal the molecular basis of ectomycorrhizal truffle lifestyle.</title>
        <authorList>
            <person name="Murat C."/>
            <person name="Payen T."/>
            <person name="Noel B."/>
            <person name="Kuo A."/>
            <person name="Morin E."/>
            <person name="Chen J."/>
            <person name="Kohler A."/>
            <person name="Krizsan K."/>
            <person name="Balestrini R."/>
            <person name="Da Silva C."/>
            <person name="Montanini B."/>
            <person name="Hainaut M."/>
            <person name="Levati E."/>
            <person name="Barry K.W."/>
            <person name="Belfiori B."/>
            <person name="Cichocki N."/>
            <person name="Clum A."/>
            <person name="Dockter R.B."/>
            <person name="Fauchery L."/>
            <person name="Guy J."/>
            <person name="Iotti M."/>
            <person name="Le Tacon F."/>
            <person name="Lindquist E.A."/>
            <person name="Lipzen A."/>
            <person name="Malagnac F."/>
            <person name="Mello A."/>
            <person name="Molinier V."/>
            <person name="Miyauchi S."/>
            <person name="Poulain J."/>
            <person name="Riccioni C."/>
            <person name="Rubini A."/>
            <person name="Sitrit Y."/>
            <person name="Splivallo R."/>
            <person name="Traeger S."/>
            <person name="Wang M."/>
            <person name="Zifcakova L."/>
            <person name="Wipf D."/>
            <person name="Zambonelli A."/>
            <person name="Paolocci F."/>
            <person name="Nowrousian M."/>
            <person name="Ottonello S."/>
            <person name="Baldrian P."/>
            <person name="Spatafora J.W."/>
            <person name="Henrissat B."/>
            <person name="Nagy L.G."/>
            <person name="Aury J.M."/>
            <person name="Wincker P."/>
            <person name="Grigoriev I.V."/>
            <person name="Bonfante P."/>
            <person name="Martin F.M."/>
        </authorList>
    </citation>
    <scope>NUCLEOTIDE SEQUENCE [LARGE SCALE GENOMIC DNA]</scope>
    <source>
        <strain evidence="2 3">RN42</strain>
    </source>
</reference>
<evidence type="ECO:0000313" key="3">
    <source>
        <dbReference type="Proteomes" id="UP000275078"/>
    </source>
</evidence>
<feature type="compositionally biased region" description="Low complexity" evidence="1">
    <location>
        <begin position="92"/>
        <end position="101"/>
    </location>
</feature>
<accession>A0A3N4HJK4</accession>
<dbReference type="Proteomes" id="UP000275078">
    <property type="component" value="Unassembled WGS sequence"/>
</dbReference>
<organism evidence="2 3">
    <name type="scientific">Ascobolus immersus RN42</name>
    <dbReference type="NCBI Taxonomy" id="1160509"/>
    <lineage>
        <taxon>Eukaryota</taxon>
        <taxon>Fungi</taxon>
        <taxon>Dikarya</taxon>
        <taxon>Ascomycota</taxon>
        <taxon>Pezizomycotina</taxon>
        <taxon>Pezizomycetes</taxon>
        <taxon>Pezizales</taxon>
        <taxon>Ascobolaceae</taxon>
        <taxon>Ascobolus</taxon>
    </lineage>
</organism>
<evidence type="ECO:0000313" key="2">
    <source>
        <dbReference type="EMBL" id="RPA74075.1"/>
    </source>
</evidence>
<evidence type="ECO:0000256" key="1">
    <source>
        <dbReference type="SAM" id="MobiDB-lite"/>
    </source>
</evidence>
<protein>
    <submittedName>
        <fullName evidence="2">Uncharacterized protein</fullName>
    </submittedName>
</protein>
<dbReference type="EMBL" id="ML119801">
    <property type="protein sequence ID" value="RPA74075.1"/>
    <property type="molecule type" value="Genomic_DNA"/>
</dbReference>
<proteinExistence type="predicted"/>